<comment type="catalytic activity">
    <reaction evidence="11">
        <text>1D-myo-inositol 1,2,4,5,6-pentakisphosphate + H2O = 1D-myo-inositol 1,2,5,6-tetrakisphosphate + phosphate</text>
        <dbReference type="Rhea" id="RHEA:77115"/>
        <dbReference type="ChEBI" id="CHEBI:15377"/>
        <dbReference type="ChEBI" id="CHEBI:43474"/>
        <dbReference type="ChEBI" id="CHEBI:57798"/>
        <dbReference type="ChEBI" id="CHEBI:195535"/>
        <dbReference type="EC" id="3.1.3.62"/>
    </reaction>
    <physiologicalReaction direction="left-to-right" evidence="11">
        <dbReference type="Rhea" id="RHEA:77116"/>
    </physiologicalReaction>
</comment>
<dbReference type="GO" id="GO:0034417">
    <property type="term" value="F:bisphosphoglycerate 3-phosphatase activity"/>
    <property type="evidence" value="ECO:0007669"/>
    <property type="project" value="UniProtKB-EC"/>
</dbReference>
<evidence type="ECO:0000313" key="15">
    <source>
        <dbReference type="Proteomes" id="UP000194968"/>
    </source>
</evidence>
<dbReference type="EC" id="3.1.3.62" evidence="4"/>
<evidence type="ECO:0000256" key="7">
    <source>
        <dbReference type="ARBA" id="ARBA00022801"/>
    </source>
</evidence>
<sequence>MSFIKNFSIIQPANQILAIMLTLFTPLSFAGMMISSSKTAYQYDARQSLTPAPSGYQAFYIDHIGRHGSRYISKAKYEDIAYKILVLAEKNNQLTEKGKLLLTQITTIRELNKDHYGELSDLGRKDISLISQRMLKNNPTVFKGQKITVISSTSPRAKETAEIFINTFKTKYPNLNVHQQPEDQQTLLRFFEYSPAYAKYKKNRIIKNTLKSLENAPKSIEMSENIARLIFTSDFIHQLNNGISLSENSIVKTQNFVLAVYQLYQELLSFSPPLLADNHLDFSGYFTKDQQLWFSTVVTAKNYLQIGPAFDSNGIQIKIAAPLLLDMLKTADSAIANNNIDANLRFAHAETVSPLATLMEIEGTNIVANPVTDYPSVWQADKIIPMAANIQWIFYKSEQADQPILVKVMLNEREVHLPLKTNDYPYYQWDELKKFYKNKLNNWGLTDQGVVLKWLNKIK</sequence>
<dbReference type="AlphaFoldDB" id="A0A242NUC2"/>
<comment type="catalytic activity">
    <reaction evidence="13">
        <text>(2R)-2,3-bisphosphoglycerate + H2O = (2R)-2-phosphoglycerate + phosphate</text>
        <dbReference type="Rhea" id="RHEA:27381"/>
        <dbReference type="ChEBI" id="CHEBI:15377"/>
        <dbReference type="ChEBI" id="CHEBI:43474"/>
        <dbReference type="ChEBI" id="CHEBI:58248"/>
        <dbReference type="ChEBI" id="CHEBI:58289"/>
        <dbReference type="EC" id="3.1.3.80"/>
    </reaction>
    <physiologicalReaction direction="left-to-right" evidence="13">
        <dbReference type="Rhea" id="RHEA:27382"/>
    </physiologicalReaction>
</comment>
<proteinExistence type="inferred from homology"/>
<comment type="similarity">
    <text evidence="2">Belongs to the histidine acid phosphatase family. MINPP1 subfamily.</text>
</comment>
<comment type="caution">
    <text evidence="14">The sequence shown here is derived from an EMBL/GenBank/DDBJ whole genome shotgun (WGS) entry which is preliminary data.</text>
</comment>
<dbReference type="OrthoDB" id="9770871at2"/>
<reference evidence="14 15" key="1">
    <citation type="submission" date="2017-03" db="EMBL/GenBank/DDBJ databases">
        <title>Comparative genomics of honeybee gut symbionts reveal geographically distinct and subgroup specific antibiotic resistance.</title>
        <authorList>
            <person name="Ludvigsen J."/>
            <person name="Porcellato D."/>
            <person name="Labee-Lund T.M."/>
            <person name="Amdam G.V."/>
            <person name="Rudi K."/>
        </authorList>
    </citation>
    <scope>NUCLEOTIDE SEQUENCE [LARGE SCALE GENOMIC DNA]</scope>
    <source>
        <strain evidence="14 15">A-4-12</strain>
    </source>
</reference>
<gene>
    <name evidence="14" type="ORF">B6D06_08860</name>
</gene>
<evidence type="ECO:0000256" key="3">
    <source>
        <dbReference type="ARBA" id="ARBA00012976"/>
    </source>
</evidence>
<dbReference type="Gene3D" id="3.40.50.1240">
    <property type="entry name" value="Phosphoglycerate mutase-like"/>
    <property type="match status" value="1"/>
</dbReference>
<comment type="subcellular location">
    <subcellularLocation>
        <location evidence="1">Membrane</location>
    </subcellularLocation>
</comment>
<dbReference type="GO" id="GO:0016020">
    <property type="term" value="C:membrane"/>
    <property type="evidence" value="ECO:0007669"/>
    <property type="project" value="UniProtKB-SubCell"/>
</dbReference>
<dbReference type="SUPFAM" id="SSF53254">
    <property type="entry name" value="Phosphoglycerate mutase-like"/>
    <property type="match status" value="1"/>
</dbReference>
<dbReference type="InterPro" id="IPR029033">
    <property type="entry name" value="His_PPase_superfam"/>
</dbReference>
<dbReference type="Pfam" id="PF00328">
    <property type="entry name" value="His_Phos_2"/>
    <property type="match status" value="1"/>
</dbReference>
<dbReference type="CDD" id="cd07040">
    <property type="entry name" value="HP"/>
    <property type="match status" value="1"/>
</dbReference>
<comment type="catalytic activity">
    <reaction evidence="12">
        <text>1D-myo-inositol hexakisphosphate + H2O = 1D-myo-inositol 1,2,4,5,6-pentakisphosphate + phosphate</text>
        <dbReference type="Rhea" id="RHEA:16989"/>
        <dbReference type="ChEBI" id="CHEBI:15377"/>
        <dbReference type="ChEBI" id="CHEBI:43474"/>
        <dbReference type="ChEBI" id="CHEBI:57798"/>
        <dbReference type="ChEBI" id="CHEBI:58130"/>
        <dbReference type="EC" id="3.1.3.62"/>
    </reaction>
    <physiologicalReaction direction="left-to-right" evidence="12">
        <dbReference type="Rhea" id="RHEA:16990"/>
    </physiologicalReaction>
</comment>
<evidence type="ECO:0000256" key="8">
    <source>
        <dbReference type="ARBA" id="ARBA00023136"/>
    </source>
</evidence>
<name>A0A242NUC2_9GAMM</name>
<protein>
    <recommendedName>
        <fullName evidence="5">Multiple inositol polyphosphate phosphatase 1</fullName>
        <ecNumber evidence="4">3.1.3.62</ecNumber>
        <ecNumber evidence="3">3.1.3.80</ecNumber>
    </recommendedName>
    <alternativeName>
        <fullName evidence="9">2,3-bisphosphoglycerate 3-phosphatase</fullName>
    </alternativeName>
</protein>
<dbReference type="EMBL" id="NASK01000100">
    <property type="protein sequence ID" value="OTQ48806.1"/>
    <property type="molecule type" value="Genomic_DNA"/>
</dbReference>
<evidence type="ECO:0000256" key="13">
    <source>
        <dbReference type="ARBA" id="ARBA00043832"/>
    </source>
</evidence>
<keyword evidence="6" id="KW-0732">Signal</keyword>
<dbReference type="InterPro" id="IPR000560">
    <property type="entry name" value="His_Pase_clade-2"/>
</dbReference>
<evidence type="ECO:0000256" key="9">
    <source>
        <dbReference type="ARBA" id="ARBA00031642"/>
    </source>
</evidence>
<accession>A0A242NUC2</accession>
<dbReference type="RefSeq" id="WP_086320891.1">
    <property type="nucleotide sequence ID" value="NZ_NASD01000008.1"/>
</dbReference>
<keyword evidence="8" id="KW-0472">Membrane</keyword>
<evidence type="ECO:0000256" key="5">
    <source>
        <dbReference type="ARBA" id="ARBA00018097"/>
    </source>
</evidence>
<evidence type="ECO:0000313" key="14">
    <source>
        <dbReference type="EMBL" id="OTQ48806.1"/>
    </source>
</evidence>
<dbReference type="Proteomes" id="UP000194968">
    <property type="component" value="Unassembled WGS sequence"/>
</dbReference>
<evidence type="ECO:0000256" key="12">
    <source>
        <dbReference type="ARBA" id="ARBA00043691"/>
    </source>
</evidence>
<comment type="catalytic activity">
    <reaction evidence="10">
        <text>1D-myo-inositol 1,2,5,6-tetrakisphosphate + H2O = 1D-myo-inositol 1,2,6-trisphosphate + phosphate</text>
        <dbReference type="Rhea" id="RHEA:77119"/>
        <dbReference type="ChEBI" id="CHEBI:15377"/>
        <dbReference type="ChEBI" id="CHEBI:43474"/>
        <dbReference type="ChEBI" id="CHEBI:195535"/>
        <dbReference type="ChEBI" id="CHEBI:195537"/>
        <dbReference type="EC" id="3.1.3.62"/>
    </reaction>
    <physiologicalReaction direction="left-to-right" evidence="10">
        <dbReference type="Rhea" id="RHEA:77120"/>
    </physiologicalReaction>
</comment>
<evidence type="ECO:0000256" key="4">
    <source>
        <dbReference type="ARBA" id="ARBA00013040"/>
    </source>
</evidence>
<evidence type="ECO:0000256" key="11">
    <source>
        <dbReference type="ARBA" id="ARBA00043671"/>
    </source>
</evidence>
<dbReference type="EC" id="3.1.3.80" evidence="3"/>
<evidence type="ECO:0000256" key="6">
    <source>
        <dbReference type="ARBA" id="ARBA00022729"/>
    </source>
</evidence>
<keyword evidence="7" id="KW-0378">Hydrolase</keyword>
<evidence type="ECO:0000256" key="10">
    <source>
        <dbReference type="ARBA" id="ARBA00043668"/>
    </source>
</evidence>
<organism evidence="14 15">
    <name type="scientific">Gilliamella apis</name>
    <dbReference type="NCBI Taxonomy" id="1970738"/>
    <lineage>
        <taxon>Bacteria</taxon>
        <taxon>Pseudomonadati</taxon>
        <taxon>Pseudomonadota</taxon>
        <taxon>Gammaproteobacteria</taxon>
        <taxon>Orbales</taxon>
        <taxon>Orbaceae</taxon>
        <taxon>Gilliamella</taxon>
    </lineage>
</organism>
<dbReference type="PANTHER" id="PTHR20963:SF8">
    <property type="entry name" value="MULTIPLE INOSITOL POLYPHOSPHATE PHOSPHATASE 1"/>
    <property type="match status" value="1"/>
</dbReference>
<dbReference type="PANTHER" id="PTHR20963">
    <property type="entry name" value="MULTIPLE INOSITOL POLYPHOSPHATE PHOSPHATASE-RELATED"/>
    <property type="match status" value="1"/>
</dbReference>
<evidence type="ECO:0000256" key="1">
    <source>
        <dbReference type="ARBA" id="ARBA00004370"/>
    </source>
</evidence>
<evidence type="ECO:0000256" key="2">
    <source>
        <dbReference type="ARBA" id="ARBA00008422"/>
    </source>
</evidence>